<evidence type="ECO:0000313" key="3">
    <source>
        <dbReference type="EMBL" id="KAI9266479.1"/>
    </source>
</evidence>
<gene>
    <name evidence="3" type="ORF">BDA99DRAFT_535909</name>
</gene>
<feature type="compositionally biased region" description="Basic and acidic residues" evidence="1">
    <location>
        <begin position="116"/>
        <end position="130"/>
    </location>
</feature>
<reference evidence="3" key="1">
    <citation type="journal article" date="2022" name="IScience">
        <title>Evolution of zygomycete secretomes and the origins of terrestrial fungal ecologies.</title>
        <authorList>
            <person name="Chang Y."/>
            <person name="Wang Y."/>
            <person name="Mondo S."/>
            <person name="Ahrendt S."/>
            <person name="Andreopoulos W."/>
            <person name="Barry K."/>
            <person name="Beard J."/>
            <person name="Benny G.L."/>
            <person name="Blankenship S."/>
            <person name="Bonito G."/>
            <person name="Cuomo C."/>
            <person name="Desiro A."/>
            <person name="Gervers K.A."/>
            <person name="Hundley H."/>
            <person name="Kuo A."/>
            <person name="LaButti K."/>
            <person name="Lang B.F."/>
            <person name="Lipzen A."/>
            <person name="O'Donnell K."/>
            <person name="Pangilinan J."/>
            <person name="Reynolds N."/>
            <person name="Sandor L."/>
            <person name="Smith M.E."/>
            <person name="Tsang A."/>
            <person name="Grigoriev I.V."/>
            <person name="Stajich J.E."/>
            <person name="Spatafora J.W."/>
        </authorList>
    </citation>
    <scope>NUCLEOTIDE SEQUENCE</scope>
    <source>
        <strain evidence="3">RSA 2281</strain>
    </source>
</reference>
<dbReference type="EMBL" id="JAIXMP010000010">
    <property type="protein sequence ID" value="KAI9266479.1"/>
    <property type="molecule type" value="Genomic_DNA"/>
</dbReference>
<name>A0AAD5K2D5_9FUNG</name>
<feature type="region of interest" description="Disordered" evidence="1">
    <location>
        <begin position="94"/>
        <end position="148"/>
    </location>
</feature>
<comment type="caution">
    <text evidence="3">The sequence shown here is derived from an EMBL/GenBank/DDBJ whole genome shotgun (WGS) entry which is preliminary data.</text>
</comment>
<dbReference type="AlphaFoldDB" id="A0AAD5K2D5"/>
<evidence type="ECO:0000313" key="4">
    <source>
        <dbReference type="Proteomes" id="UP001209540"/>
    </source>
</evidence>
<evidence type="ECO:0000256" key="2">
    <source>
        <dbReference type="SAM" id="SignalP"/>
    </source>
</evidence>
<dbReference type="Proteomes" id="UP001209540">
    <property type="component" value="Unassembled WGS sequence"/>
</dbReference>
<feature type="signal peptide" evidence="2">
    <location>
        <begin position="1"/>
        <end position="25"/>
    </location>
</feature>
<organism evidence="3 4">
    <name type="scientific">Phascolomyces articulosus</name>
    <dbReference type="NCBI Taxonomy" id="60185"/>
    <lineage>
        <taxon>Eukaryota</taxon>
        <taxon>Fungi</taxon>
        <taxon>Fungi incertae sedis</taxon>
        <taxon>Mucoromycota</taxon>
        <taxon>Mucoromycotina</taxon>
        <taxon>Mucoromycetes</taxon>
        <taxon>Mucorales</taxon>
        <taxon>Lichtheimiaceae</taxon>
        <taxon>Phascolomyces</taxon>
    </lineage>
</organism>
<protein>
    <submittedName>
        <fullName evidence="3">Uncharacterized protein</fullName>
    </submittedName>
</protein>
<feature type="compositionally biased region" description="Polar residues" evidence="1">
    <location>
        <begin position="102"/>
        <end position="111"/>
    </location>
</feature>
<feature type="chain" id="PRO_5041929017" evidence="2">
    <location>
        <begin position="26"/>
        <end position="148"/>
    </location>
</feature>
<proteinExistence type="predicted"/>
<sequence length="148" mass="16200">MTNTIYRIASAIAAVIMLSGSVVQADYYPPNGYIAPPPPQQQATAPQQGDLGLKITGPRILENLSSQRLKRDLGVQLVGQNYEQQGLVNHLLAQTLPPPSSQPTNPRTRSGFSRYMRRERIPSGDQREPVKGVVEGNPADEAVQLKEK</sequence>
<keyword evidence="4" id="KW-1185">Reference proteome</keyword>
<accession>A0AAD5K2D5</accession>
<keyword evidence="2" id="KW-0732">Signal</keyword>
<reference evidence="3" key="2">
    <citation type="submission" date="2023-02" db="EMBL/GenBank/DDBJ databases">
        <authorList>
            <consortium name="DOE Joint Genome Institute"/>
            <person name="Mondo S.J."/>
            <person name="Chang Y."/>
            <person name="Wang Y."/>
            <person name="Ahrendt S."/>
            <person name="Andreopoulos W."/>
            <person name="Barry K."/>
            <person name="Beard J."/>
            <person name="Benny G.L."/>
            <person name="Blankenship S."/>
            <person name="Bonito G."/>
            <person name="Cuomo C."/>
            <person name="Desiro A."/>
            <person name="Gervers K.A."/>
            <person name="Hundley H."/>
            <person name="Kuo A."/>
            <person name="LaButti K."/>
            <person name="Lang B.F."/>
            <person name="Lipzen A."/>
            <person name="O'Donnell K."/>
            <person name="Pangilinan J."/>
            <person name="Reynolds N."/>
            <person name="Sandor L."/>
            <person name="Smith M.W."/>
            <person name="Tsang A."/>
            <person name="Grigoriev I.V."/>
            <person name="Stajich J.E."/>
            <person name="Spatafora J.W."/>
        </authorList>
    </citation>
    <scope>NUCLEOTIDE SEQUENCE</scope>
    <source>
        <strain evidence="3">RSA 2281</strain>
    </source>
</reference>
<evidence type="ECO:0000256" key="1">
    <source>
        <dbReference type="SAM" id="MobiDB-lite"/>
    </source>
</evidence>